<evidence type="ECO:0000313" key="2">
    <source>
        <dbReference type="EMBL" id="CAB4912263.1"/>
    </source>
</evidence>
<organism evidence="2">
    <name type="scientific">freshwater metagenome</name>
    <dbReference type="NCBI Taxonomy" id="449393"/>
    <lineage>
        <taxon>unclassified sequences</taxon>
        <taxon>metagenomes</taxon>
        <taxon>ecological metagenomes</taxon>
    </lineage>
</organism>
<proteinExistence type="predicted"/>
<sequence>MEVAELVDPNERHVAVVVVHHRRSLEIADREHLGLEIDGSPAQFALGIVEVAVQRPGVDDRGVRALGDQLVAYIEPVGVQANVDLLVACHVFEPRGVTVDRQPLVGVVEVAVVEGVAHRQPGDVARGQFLRIGLPLLGRVVPDERLVERTSDQRDRLLLEILRVLGVELTGLILDQGPRLGRGEELSEELRDQPQAHRELVRLTVVQREDAVLVAGEVGELVDVVPHALVGRVEQVRTVLVNLDTRLGLGFRVRVAAQVVPPVENENTLAQLGRRPFCHGQTEEPGSDDDEVVAAGRGGVGRGGLGAYSSHGQPGYPTIVTAPPRQASPGRSGVNPAGVGAGRYPSPSRVPL</sequence>
<feature type="region of interest" description="Disordered" evidence="1">
    <location>
        <begin position="303"/>
        <end position="352"/>
    </location>
</feature>
<evidence type="ECO:0000256" key="1">
    <source>
        <dbReference type="SAM" id="MobiDB-lite"/>
    </source>
</evidence>
<reference evidence="2" key="1">
    <citation type="submission" date="2020-05" db="EMBL/GenBank/DDBJ databases">
        <authorList>
            <person name="Chiriac C."/>
            <person name="Salcher M."/>
            <person name="Ghai R."/>
            <person name="Kavagutti S V."/>
        </authorList>
    </citation>
    <scope>NUCLEOTIDE SEQUENCE</scope>
</reference>
<gene>
    <name evidence="2" type="ORF">UFOPK3472_03112</name>
</gene>
<accession>A0A6J7H691</accession>
<name>A0A6J7H691_9ZZZZ</name>
<dbReference type="AlphaFoldDB" id="A0A6J7H691"/>
<dbReference type="EMBL" id="CAFBLX010000280">
    <property type="protein sequence ID" value="CAB4912263.1"/>
    <property type="molecule type" value="Genomic_DNA"/>
</dbReference>
<protein>
    <submittedName>
        <fullName evidence="2">Unannotated protein</fullName>
    </submittedName>
</protein>